<dbReference type="InterPro" id="IPR042099">
    <property type="entry name" value="ANL_N_sf"/>
</dbReference>
<evidence type="ECO:0000313" key="2">
    <source>
        <dbReference type="EMBL" id="MDA2806339.1"/>
    </source>
</evidence>
<dbReference type="EMBL" id="JAQFWP010000033">
    <property type="protein sequence ID" value="MDA2806339.1"/>
    <property type="molecule type" value="Genomic_DNA"/>
</dbReference>
<organism evidence="2 3">
    <name type="scientific">Nocardiopsis suaedae</name>
    <dbReference type="NCBI Taxonomy" id="3018444"/>
    <lineage>
        <taxon>Bacteria</taxon>
        <taxon>Bacillati</taxon>
        <taxon>Actinomycetota</taxon>
        <taxon>Actinomycetes</taxon>
        <taxon>Streptosporangiales</taxon>
        <taxon>Nocardiopsidaceae</taxon>
        <taxon>Nocardiopsis</taxon>
    </lineage>
</organism>
<dbReference type="Gene3D" id="3.40.50.12780">
    <property type="entry name" value="N-terminal domain of ligase-like"/>
    <property type="match status" value="1"/>
</dbReference>
<feature type="domain" description="AMP-dependent synthetase/ligase" evidence="1">
    <location>
        <begin position="44"/>
        <end position="144"/>
    </location>
</feature>
<dbReference type="Proteomes" id="UP001165685">
    <property type="component" value="Unassembled WGS sequence"/>
</dbReference>
<keyword evidence="3" id="KW-1185">Reference proteome</keyword>
<accession>A0ABT4TNS6</accession>
<dbReference type="InterPro" id="IPR000873">
    <property type="entry name" value="AMP-dep_synth/lig_dom"/>
</dbReference>
<dbReference type="Pfam" id="PF00501">
    <property type="entry name" value="AMP-binding"/>
    <property type="match status" value="1"/>
</dbReference>
<dbReference type="SUPFAM" id="SSF56801">
    <property type="entry name" value="Acetyl-CoA synthetase-like"/>
    <property type="match status" value="1"/>
</dbReference>
<evidence type="ECO:0000313" key="3">
    <source>
        <dbReference type="Proteomes" id="UP001165685"/>
    </source>
</evidence>
<reference evidence="2" key="1">
    <citation type="submission" date="2023-01" db="EMBL/GenBank/DDBJ databases">
        <title>Draft genome sequence of Nocardiopsis sp. LSu2-4 isolated from halophytes.</title>
        <authorList>
            <person name="Duangmal K."/>
            <person name="Chantavorakit T."/>
        </authorList>
    </citation>
    <scope>NUCLEOTIDE SEQUENCE</scope>
    <source>
        <strain evidence="2">LSu2-4</strain>
    </source>
</reference>
<name>A0ABT4TNS6_9ACTN</name>
<comment type="caution">
    <text evidence="2">The sequence shown here is derived from an EMBL/GenBank/DDBJ whole genome shotgun (WGS) entry which is preliminary data.</text>
</comment>
<dbReference type="RefSeq" id="WP_270678982.1">
    <property type="nucleotide sequence ID" value="NZ_JAQFWP010000033.1"/>
</dbReference>
<evidence type="ECO:0000259" key="1">
    <source>
        <dbReference type="Pfam" id="PF00501"/>
    </source>
</evidence>
<protein>
    <submittedName>
        <fullName evidence="2">AMP-binding protein</fullName>
    </submittedName>
</protein>
<proteinExistence type="predicted"/>
<sequence length="263" mass="26663">MRDLPAHGGPVGSLTGGLLERLQNSARTPAVTAADGARTPAIVFAATAERAAAGLARRGVHPGDVVAVLVPPSPERLLAVFTSMAAGAVVLPLEGADPVAAAEVLTSTDTRMLLAAEALAPDALALADRSRVRQVVAFGQAPETTPFDELLLPGPEGAEPDRAAGEAEGGLLTYGADARSVRTVVHGQEELLARFRALDAELVLTPEDTVALDAAMPEHDQVVLAAVALWRGASVVASPGAQPSELAALGVTVQGSPTPARIG</sequence>
<gene>
    <name evidence="2" type="ORF">O4U47_17640</name>
</gene>